<dbReference type="InterPro" id="IPR001314">
    <property type="entry name" value="Peptidase_S1A"/>
</dbReference>
<name>A0AAN8NU48_POLSC</name>
<evidence type="ECO:0000313" key="9">
    <source>
        <dbReference type="Proteomes" id="UP001372834"/>
    </source>
</evidence>
<dbReference type="Pfam" id="PF00089">
    <property type="entry name" value="Trypsin"/>
    <property type="match status" value="1"/>
</dbReference>
<dbReference type="CDD" id="cd00190">
    <property type="entry name" value="Tryp_SPc"/>
    <property type="match status" value="1"/>
</dbReference>
<keyword evidence="3" id="KW-1015">Disulfide bond</keyword>
<keyword evidence="2" id="KW-0964">Secreted</keyword>
<dbReference type="SUPFAM" id="SSF50494">
    <property type="entry name" value="Trypsin-like serine proteases"/>
    <property type="match status" value="1"/>
</dbReference>
<dbReference type="InterPro" id="IPR043504">
    <property type="entry name" value="Peptidase_S1_PA_chymotrypsin"/>
</dbReference>
<dbReference type="FunFam" id="2.40.10.10:FF:000038">
    <property type="entry name" value="Serine protease"/>
    <property type="match status" value="1"/>
</dbReference>
<feature type="signal peptide" evidence="6">
    <location>
        <begin position="1"/>
        <end position="17"/>
    </location>
</feature>
<dbReference type="Gene3D" id="2.40.10.10">
    <property type="entry name" value="Trypsin-like serine proteases"/>
    <property type="match status" value="2"/>
</dbReference>
<comment type="subcellular location">
    <subcellularLocation>
        <location evidence="1">Secreted</location>
    </subcellularLocation>
</comment>
<dbReference type="InterPro" id="IPR009003">
    <property type="entry name" value="Peptidase_S1_PA"/>
</dbReference>
<dbReference type="PROSITE" id="PS00134">
    <property type="entry name" value="TRYPSIN_HIS"/>
    <property type="match status" value="1"/>
</dbReference>
<dbReference type="GO" id="GO:0004252">
    <property type="term" value="F:serine-type endopeptidase activity"/>
    <property type="evidence" value="ECO:0007669"/>
    <property type="project" value="InterPro"/>
</dbReference>
<dbReference type="InterPro" id="IPR018114">
    <property type="entry name" value="TRYPSIN_HIS"/>
</dbReference>
<evidence type="ECO:0000256" key="6">
    <source>
        <dbReference type="SAM" id="SignalP"/>
    </source>
</evidence>
<evidence type="ECO:0000313" key="8">
    <source>
        <dbReference type="EMBL" id="KAK6621356.1"/>
    </source>
</evidence>
<dbReference type="InterPro" id="IPR041515">
    <property type="entry name" value="PPAF-2-like_Clip"/>
</dbReference>
<sequence length="383" mass="42399">MKFVFFGFLLLVTHVKCGDDLSTLIDEVFKPEKVDETGHVNENARGQTECTCVPYYLCQNNTVITNGVGLIDIRVKDGPCENYLDVCCDKPLSDVDRITPMPIPAREGCGRHNPEGVGFRITGNEQGEAQFGEFPWMVALLKEEEADGQKLNVYQCGGALIHPEVVLTAAHCVSGVHANYKIRAGEWDTQTSNELFPHQDTRVRKIVVHPDYYAGALYNDVALLFLDSAITLADNIDVICLPRQGVTFDGSRCFASGWGKDVFGKEGKYQVILKKVDLPIVPHQKCQESLRRTRLGPYFNLHSSFVCAGGEPNKDTCKGDGGSPLVCPVHGSINKYAQVGIVAWGIGCGEHNTPGVYANVAAFRHWIDEQLAYNNLDTRYYDY</sequence>
<evidence type="ECO:0000256" key="2">
    <source>
        <dbReference type="ARBA" id="ARBA00022525"/>
    </source>
</evidence>
<evidence type="ECO:0000256" key="1">
    <source>
        <dbReference type="ARBA" id="ARBA00004613"/>
    </source>
</evidence>
<protein>
    <recommendedName>
        <fullName evidence="4">Phenoloxidase-activating factor 2</fullName>
    </recommendedName>
    <alternativeName>
        <fullName evidence="5">Prophenoloxidase-activating factor II</fullName>
    </alternativeName>
</protein>
<keyword evidence="6" id="KW-0732">Signal</keyword>
<dbReference type="PANTHER" id="PTHR24258">
    <property type="entry name" value="SERINE PROTEASE-RELATED"/>
    <property type="match status" value="1"/>
</dbReference>
<evidence type="ECO:0000256" key="5">
    <source>
        <dbReference type="ARBA" id="ARBA00076468"/>
    </source>
</evidence>
<dbReference type="PRINTS" id="PR00722">
    <property type="entry name" value="CHYMOTRYPSIN"/>
</dbReference>
<organism evidence="8 9">
    <name type="scientific">Polyplax serrata</name>
    <name type="common">Common mouse louse</name>
    <dbReference type="NCBI Taxonomy" id="468196"/>
    <lineage>
        <taxon>Eukaryota</taxon>
        <taxon>Metazoa</taxon>
        <taxon>Ecdysozoa</taxon>
        <taxon>Arthropoda</taxon>
        <taxon>Hexapoda</taxon>
        <taxon>Insecta</taxon>
        <taxon>Pterygota</taxon>
        <taxon>Neoptera</taxon>
        <taxon>Paraneoptera</taxon>
        <taxon>Psocodea</taxon>
        <taxon>Troctomorpha</taxon>
        <taxon>Phthiraptera</taxon>
        <taxon>Anoplura</taxon>
        <taxon>Polyplacidae</taxon>
        <taxon>Polyplax</taxon>
    </lineage>
</organism>
<dbReference type="PROSITE" id="PS50240">
    <property type="entry name" value="TRYPSIN_DOM"/>
    <property type="match status" value="1"/>
</dbReference>
<comment type="caution">
    <text evidence="8">The sequence shown here is derived from an EMBL/GenBank/DDBJ whole genome shotgun (WGS) entry which is preliminary data.</text>
</comment>
<feature type="domain" description="Peptidase S1" evidence="7">
    <location>
        <begin position="121"/>
        <end position="372"/>
    </location>
</feature>
<accession>A0AAN8NU48</accession>
<dbReference type="GO" id="GO:0006508">
    <property type="term" value="P:proteolysis"/>
    <property type="evidence" value="ECO:0007669"/>
    <property type="project" value="InterPro"/>
</dbReference>
<dbReference type="GO" id="GO:0005576">
    <property type="term" value="C:extracellular region"/>
    <property type="evidence" value="ECO:0007669"/>
    <property type="project" value="UniProtKB-SubCell"/>
</dbReference>
<evidence type="ECO:0000256" key="3">
    <source>
        <dbReference type="ARBA" id="ARBA00023157"/>
    </source>
</evidence>
<dbReference type="AlphaFoldDB" id="A0AAN8NU48"/>
<proteinExistence type="predicted"/>
<dbReference type="PANTHER" id="PTHR24258:SF129">
    <property type="entry name" value="LP15124P-RELATED"/>
    <property type="match status" value="1"/>
</dbReference>
<evidence type="ECO:0000259" key="7">
    <source>
        <dbReference type="PROSITE" id="PS50240"/>
    </source>
</evidence>
<evidence type="ECO:0000256" key="4">
    <source>
        <dbReference type="ARBA" id="ARBA00068096"/>
    </source>
</evidence>
<feature type="chain" id="PRO_5042937123" description="Phenoloxidase-activating factor 2" evidence="6">
    <location>
        <begin position="18"/>
        <end position="383"/>
    </location>
</feature>
<dbReference type="InterPro" id="IPR001254">
    <property type="entry name" value="Trypsin_dom"/>
</dbReference>
<dbReference type="SMART" id="SM00020">
    <property type="entry name" value="Tryp_SPc"/>
    <property type="match status" value="1"/>
</dbReference>
<gene>
    <name evidence="8" type="ORF">RUM43_011662</name>
</gene>
<dbReference type="Proteomes" id="UP001372834">
    <property type="component" value="Unassembled WGS sequence"/>
</dbReference>
<reference evidence="8 9" key="1">
    <citation type="submission" date="2023-10" db="EMBL/GenBank/DDBJ databases">
        <title>Genomes of two closely related lineages of the louse Polyplax serrata with different host specificities.</title>
        <authorList>
            <person name="Martinu J."/>
            <person name="Tarabai H."/>
            <person name="Stefka J."/>
            <person name="Hypsa V."/>
        </authorList>
    </citation>
    <scope>NUCLEOTIDE SEQUENCE [LARGE SCALE GENOMIC DNA]</scope>
    <source>
        <strain evidence="8">HR10_N</strain>
    </source>
</reference>
<dbReference type="Pfam" id="PF18322">
    <property type="entry name" value="CLIP_1"/>
    <property type="match status" value="1"/>
</dbReference>
<dbReference type="EMBL" id="JAWJWE010000039">
    <property type="protein sequence ID" value="KAK6621356.1"/>
    <property type="molecule type" value="Genomic_DNA"/>
</dbReference>